<evidence type="ECO:0000313" key="2">
    <source>
        <dbReference type="EMBL" id="ADG98721.1"/>
    </source>
</evidence>
<dbReference type="PANTHER" id="PTHR15160">
    <property type="entry name" value="VON HIPPEL-LINDAU PROTEIN"/>
    <property type="match status" value="1"/>
</dbReference>
<dbReference type="Proteomes" id="UP000002247">
    <property type="component" value="Chromosome"/>
</dbReference>
<feature type="domain" description="BFN" evidence="1">
    <location>
        <begin position="1"/>
        <end position="129"/>
    </location>
</feature>
<dbReference type="Gene3D" id="3.10.690.10">
    <property type="entry name" value="Bifunctional nuclease domain"/>
    <property type="match status" value="1"/>
</dbReference>
<evidence type="ECO:0000313" key="3">
    <source>
        <dbReference type="Proteomes" id="UP000002247"/>
    </source>
</evidence>
<dbReference type="InterPro" id="IPR036104">
    <property type="entry name" value="BFN_sf"/>
</dbReference>
<reference evidence="2 3" key="1">
    <citation type="journal article" date="2010" name="Stand. Genomic Sci.">
        <title>Complete genome sequence of Segniliparus rotundus type strain (CDC 1076).</title>
        <authorList>
            <person name="Sikorski J."/>
            <person name="Lapidus A."/>
            <person name="Copeland A."/>
            <person name="Misra M."/>
            <person name="Glavina Del Rio T."/>
            <person name="Nolan M."/>
            <person name="Lucas S."/>
            <person name="Chen F."/>
            <person name="Tice H."/>
            <person name="Cheng J.F."/>
            <person name="Jando M."/>
            <person name="Schneider S."/>
            <person name="Bruce D."/>
            <person name="Goodwin L."/>
            <person name="Pitluck S."/>
            <person name="Liolios K."/>
            <person name="Mikhailova N."/>
            <person name="Pati A."/>
            <person name="Ivanova N."/>
            <person name="Mavromatis K."/>
            <person name="Chen A."/>
            <person name="Palaniappan K."/>
            <person name="Chertkov O."/>
            <person name="Land M."/>
            <person name="Hauser L."/>
            <person name="Chang Y.J."/>
            <person name="Jeffries C.D."/>
            <person name="Brettin T."/>
            <person name="Detter J.C."/>
            <person name="Han C."/>
            <person name="Rohde M."/>
            <person name="Goker M."/>
            <person name="Bristow J."/>
            <person name="Eisen J.A."/>
            <person name="Markowitz V."/>
            <person name="Hugenholtz P."/>
            <person name="Kyrpides N.C."/>
            <person name="Klenk H.P."/>
        </authorList>
    </citation>
    <scope>NUCLEOTIDE SEQUENCE [LARGE SCALE GENOMIC DNA]</scope>
    <source>
        <strain evidence="3">ATCC BAA-972 / CDC 1076 / CIP 108378 / DSM 44985 / JCM 13578</strain>
    </source>
</reference>
<dbReference type="Pfam" id="PF02577">
    <property type="entry name" value="BFN_dom"/>
    <property type="match status" value="1"/>
</dbReference>
<dbReference type="SUPFAM" id="SSF103256">
    <property type="entry name" value="Hypothetical protein TM0160"/>
    <property type="match status" value="1"/>
</dbReference>
<sequence length="174" mass="19008">MSKMRVVGIRVEQPQNEPVLFLREATGERYLPIWIGQAEAAAIVIHQRGTPVSRPLTHDLLRQVITALGHELREVRITDLQEGTFFADLVFSGGVHVSARPSDSVALAMRAGVPIYADEKVLAEAGLFLSEEEVEVVEGSSAEPEADVPEEELAKFKEFLDSVSPGDFTAPEGE</sequence>
<name>D6ZA51_SEGRD</name>
<protein>
    <recommendedName>
        <fullName evidence="1">BFN domain-containing protein</fullName>
    </recommendedName>
</protein>
<gene>
    <name evidence="2" type="ordered locus">Srot_2271</name>
</gene>
<dbReference type="eggNOG" id="COG1259">
    <property type="taxonomic scope" value="Bacteria"/>
</dbReference>
<dbReference type="PROSITE" id="PS51658">
    <property type="entry name" value="BFN"/>
    <property type="match status" value="1"/>
</dbReference>
<dbReference type="GO" id="GO:0004518">
    <property type="term" value="F:nuclease activity"/>
    <property type="evidence" value="ECO:0007669"/>
    <property type="project" value="InterPro"/>
</dbReference>
<dbReference type="EMBL" id="CP001958">
    <property type="protein sequence ID" value="ADG98721.1"/>
    <property type="molecule type" value="Genomic_DNA"/>
</dbReference>
<evidence type="ECO:0000259" key="1">
    <source>
        <dbReference type="PROSITE" id="PS51658"/>
    </source>
</evidence>
<organism evidence="2 3">
    <name type="scientific">Segniliparus rotundus (strain ATCC BAA-972 / CDC 1076 / CIP 108378 / DSM 44985 / JCM 13578)</name>
    <dbReference type="NCBI Taxonomy" id="640132"/>
    <lineage>
        <taxon>Bacteria</taxon>
        <taxon>Bacillati</taxon>
        <taxon>Actinomycetota</taxon>
        <taxon>Actinomycetes</taxon>
        <taxon>Mycobacteriales</taxon>
        <taxon>Segniliparaceae</taxon>
        <taxon>Segniliparus</taxon>
    </lineage>
</organism>
<dbReference type="PANTHER" id="PTHR15160:SF1">
    <property type="entry name" value="VON HIPPEL-LINDAU DISEASE TUMOR SUPPRESSOR"/>
    <property type="match status" value="1"/>
</dbReference>
<proteinExistence type="predicted"/>
<dbReference type="HOGENOM" id="CLU_096111_2_1_11"/>
<dbReference type="AlphaFoldDB" id="D6ZA51"/>
<dbReference type="STRING" id="640132.Srot_2271"/>
<accession>D6ZA51</accession>
<dbReference type="InterPro" id="IPR003729">
    <property type="entry name" value="Bi_nuclease_dom"/>
</dbReference>
<dbReference type="OrthoDB" id="9788698at2"/>
<dbReference type="RefSeq" id="WP_013139171.1">
    <property type="nucleotide sequence ID" value="NC_014168.1"/>
</dbReference>
<dbReference type="KEGG" id="srt:Srot_2271"/>
<keyword evidence="3" id="KW-1185">Reference proteome</keyword>